<proteinExistence type="predicted"/>
<dbReference type="Proteomes" id="UP000092445">
    <property type="component" value="Unassembled WGS sequence"/>
</dbReference>
<accession>A0A1A9Z1U5</accession>
<keyword evidence="2" id="KW-1185">Reference proteome</keyword>
<reference evidence="2" key="1">
    <citation type="submission" date="2014-03" db="EMBL/GenBank/DDBJ databases">
        <authorList>
            <person name="Aksoy S."/>
            <person name="Warren W."/>
            <person name="Wilson R.K."/>
        </authorList>
    </citation>
    <scope>NUCLEOTIDE SEQUENCE [LARGE SCALE GENOMIC DNA]</scope>
    <source>
        <strain evidence="2">IAEA</strain>
    </source>
</reference>
<organism evidence="1 2">
    <name type="scientific">Glossina pallidipes</name>
    <name type="common">Tsetse fly</name>
    <dbReference type="NCBI Taxonomy" id="7398"/>
    <lineage>
        <taxon>Eukaryota</taxon>
        <taxon>Metazoa</taxon>
        <taxon>Ecdysozoa</taxon>
        <taxon>Arthropoda</taxon>
        <taxon>Hexapoda</taxon>
        <taxon>Insecta</taxon>
        <taxon>Pterygota</taxon>
        <taxon>Neoptera</taxon>
        <taxon>Endopterygota</taxon>
        <taxon>Diptera</taxon>
        <taxon>Brachycera</taxon>
        <taxon>Muscomorpha</taxon>
        <taxon>Hippoboscoidea</taxon>
        <taxon>Glossinidae</taxon>
        <taxon>Glossina</taxon>
    </lineage>
</organism>
<evidence type="ECO:0000313" key="1">
    <source>
        <dbReference type="EnsemblMetazoa" id="GPAI001153-PA"/>
    </source>
</evidence>
<dbReference type="VEuPathDB" id="VectorBase:GPAI001153"/>
<dbReference type="EnsemblMetazoa" id="GPAI001153-RA">
    <property type="protein sequence ID" value="GPAI001153-PA"/>
    <property type="gene ID" value="GPAI001153"/>
</dbReference>
<sequence>MKKAKDADAVALLMLDWQYVSSCQLHDVLVESCKRPNCYETIPVAPAGTQLFKSNRINNNEVVVDTFEEPTDEKGNKKQALKLILYEQFQIKSNHIDLIFFIFAVRQIF</sequence>
<evidence type="ECO:0000313" key="2">
    <source>
        <dbReference type="Proteomes" id="UP000092445"/>
    </source>
</evidence>
<reference evidence="1" key="2">
    <citation type="submission" date="2020-05" db="UniProtKB">
        <authorList>
            <consortium name="EnsemblMetazoa"/>
        </authorList>
    </citation>
    <scope>IDENTIFICATION</scope>
    <source>
        <strain evidence="1">IAEA</strain>
    </source>
</reference>
<dbReference type="AlphaFoldDB" id="A0A1A9Z1U5"/>
<name>A0A1A9Z1U5_GLOPL</name>
<protein>
    <submittedName>
        <fullName evidence="1">Uncharacterized protein</fullName>
    </submittedName>
</protein>